<evidence type="ECO:0000256" key="2">
    <source>
        <dbReference type="ARBA" id="ARBA00023015"/>
    </source>
</evidence>
<dbReference type="NCBIfam" id="TIGR02937">
    <property type="entry name" value="sigma70-ECF"/>
    <property type="match status" value="1"/>
</dbReference>
<dbReference type="Pfam" id="PF08281">
    <property type="entry name" value="Sigma70_r4_2"/>
    <property type="match status" value="1"/>
</dbReference>
<dbReference type="GO" id="GO:0003677">
    <property type="term" value="F:DNA binding"/>
    <property type="evidence" value="ECO:0007669"/>
    <property type="project" value="UniProtKB-KW"/>
</dbReference>
<keyword evidence="9" id="KW-1185">Reference proteome</keyword>
<evidence type="ECO:0000256" key="5">
    <source>
        <dbReference type="ARBA" id="ARBA00023163"/>
    </source>
</evidence>
<dbReference type="InterPro" id="IPR013325">
    <property type="entry name" value="RNA_pol_sigma_r2"/>
</dbReference>
<dbReference type="InterPro" id="IPR007627">
    <property type="entry name" value="RNA_pol_sigma70_r2"/>
</dbReference>
<dbReference type="InterPro" id="IPR036388">
    <property type="entry name" value="WH-like_DNA-bd_sf"/>
</dbReference>
<dbReference type="GO" id="GO:0006352">
    <property type="term" value="P:DNA-templated transcription initiation"/>
    <property type="evidence" value="ECO:0007669"/>
    <property type="project" value="InterPro"/>
</dbReference>
<feature type="domain" description="RNA polymerase sigma-70 region 2" evidence="6">
    <location>
        <begin position="29"/>
        <end position="87"/>
    </location>
</feature>
<dbReference type="InterPro" id="IPR039425">
    <property type="entry name" value="RNA_pol_sigma-70-like"/>
</dbReference>
<evidence type="ECO:0000259" key="6">
    <source>
        <dbReference type="Pfam" id="PF04542"/>
    </source>
</evidence>
<keyword evidence="4" id="KW-0238">DNA-binding</keyword>
<keyword evidence="3" id="KW-0731">Sigma factor</keyword>
<dbReference type="RefSeq" id="WP_153451325.1">
    <property type="nucleotide sequence ID" value="NZ_WEGJ01000005.1"/>
</dbReference>
<dbReference type="InterPro" id="IPR013324">
    <property type="entry name" value="RNA_pol_sigma_r3/r4-like"/>
</dbReference>
<dbReference type="Gene3D" id="1.10.1740.10">
    <property type="match status" value="1"/>
</dbReference>
<dbReference type="PANTHER" id="PTHR43133">
    <property type="entry name" value="RNA POLYMERASE ECF-TYPE SIGMA FACTO"/>
    <property type="match status" value="1"/>
</dbReference>
<dbReference type="Gene3D" id="1.10.10.10">
    <property type="entry name" value="Winged helix-like DNA-binding domain superfamily/Winged helix DNA-binding domain"/>
    <property type="match status" value="1"/>
</dbReference>
<reference evidence="8 9" key="1">
    <citation type="submission" date="2019-10" db="EMBL/GenBank/DDBJ databases">
        <title>Streptomyces smaragdinus sp. nov. and Streptomyces fabii sp. nov., isolated from the gut of fungus growing-termite Macrotermes natalensis.</title>
        <authorList>
            <person name="Schwitalla J."/>
            <person name="Benndorf R."/>
            <person name="Martin K."/>
            <person name="De Beer W."/>
            <person name="Kaster A.-K."/>
            <person name="Vollmers J."/>
            <person name="Poulsen M."/>
            <person name="Beemelmanns C."/>
        </authorList>
    </citation>
    <scope>NUCLEOTIDE SEQUENCE [LARGE SCALE GENOMIC DNA]</scope>
    <source>
        <strain evidence="8 9">RB5</strain>
    </source>
</reference>
<dbReference type="Proteomes" id="UP000466345">
    <property type="component" value="Unassembled WGS sequence"/>
</dbReference>
<dbReference type="PANTHER" id="PTHR43133:SF8">
    <property type="entry name" value="RNA POLYMERASE SIGMA FACTOR HI_1459-RELATED"/>
    <property type="match status" value="1"/>
</dbReference>
<comment type="caution">
    <text evidence="8">The sequence shown here is derived from an EMBL/GenBank/DDBJ whole genome shotgun (WGS) entry which is preliminary data.</text>
</comment>
<evidence type="ECO:0000256" key="3">
    <source>
        <dbReference type="ARBA" id="ARBA00023082"/>
    </source>
</evidence>
<evidence type="ECO:0000259" key="7">
    <source>
        <dbReference type="Pfam" id="PF08281"/>
    </source>
</evidence>
<dbReference type="GO" id="GO:0016987">
    <property type="term" value="F:sigma factor activity"/>
    <property type="evidence" value="ECO:0007669"/>
    <property type="project" value="UniProtKB-KW"/>
</dbReference>
<proteinExistence type="inferred from homology"/>
<organism evidence="8 9">
    <name type="scientific">Streptomyces smaragdinus</name>
    <dbReference type="NCBI Taxonomy" id="2585196"/>
    <lineage>
        <taxon>Bacteria</taxon>
        <taxon>Bacillati</taxon>
        <taxon>Actinomycetota</taxon>
        <taxon>Actinomycetes</taxon>
        <taxon>Kitasatosporales</taxon>
        <taxon>Streptomycetaceae</taxon>
        <taxon>Streptomyces</taxon>
    </lineage>
</organism>
<dbReference type="AlphaFoldDB" id="A0A7K0CGV8"/>
<sequence length="276" mass="30226">MPLETDAALVARALAGDRRALEDVVLVLRDPLYRLALRMVNQPADAEDATQEILLKALGALGTWRAEARLLTWAYRIGVNHLLNLRRTSPQESAGLGFDGFREGLADGLAAADHTGPEAELLATEVRLTCSQALLQCLVREERVAFVLGDVFELSSADAAWVLDVTPAAYRKRLQRARGRIRAFMESTCGLVNAEAFCRCSRRVDRALARGRIDPRRPALARHPVTPGGRSVREAEEQMVRLHTAAAVLRAHPDYAAPGARAAAVRKVLERSPLTN</sequence>
<feature type="domain" description="RNA polymerase sigma factor 70 region 4 type 2" evidence="7">
    <location>
        <begin position="132"/>
        <end position="180"/>
    </location>
</feature>
<evidence type="ECO:0000256" key="1">
    <source>
        <dbReference type="ARBA" id="ARBA00010641"/>
    </source>
</evidence>
<evidence type="ECO:0000313" key="9">
    <source>
        <dbReference type="Proteomes" id="UP000466345"/>
    </source>
</evidence>
<evidence type="ECO:0000256" key="4">
    <source>
        <dbReference type="ARBA" id="ARBA00023125"/>
    </source>
</evidence>
<gene>
    <name evidence="8" type="ORF">SRB5_21120</name>
</gene>
<dbReference type="OrthoDB" id="5244716at2"/>
<accession>A0A7K0CGV8</accession>
<dbReference type="EMBL" id="WEGJ01000005">
    <property type="protein sequence ID" value="MQY11984.1"/>
    <property type="molecule type" value="Genomic_DNA"/>
</dbReference>
<keyword evidence="2" id="KW-0805">Transcription regulation</keyword>
<name>A0A7K0CGV8_9ACTN</name>
<dbReference type="SUPFAM" id="SSF88659">
    <property type="entry name" value="Sigma3 and sigma4 domains of RNA polymerase sigma factors"/>
    <property type="match status" value="1"/>
</dbReference>
<keyword evidence="5" id="KW-0804">Transcription</keyword>
<dbReference type="InterPro" id="IPR014284">
    <property type="entry name" value="RNA_pol_sigma-70_dom"/>
</dbReference>
<evidence type="ECO:0000313" key="8">
    <source>
        <dbReference type="EMBL" id="MQY11984.1"/>
    </source>
</evidence>
<dbReference type="InterPro" id="IPR013249">
    <property type="entry name" value="RNA_pol_sigma70_r4_t2"/>
</dbReference>
<protein>
    <submittedName>
        <fullName evidence="8">Uncharacterized protein</fullName>
    </submittedName>
</protein>
<comment type="similarity">
    <text evidence="1">Belongs to the sigma-70 factor family. ECF subfamily.</text>
</comment>
<dbReference type="SUPFAM" id="SSF88946">
    <property type="entry name" value="Sigma2 domain of RNA polymerase sigma factors"/>
    <property type="match status" value="1"/>
</dbReference>
<dbReference type="Pfam" id="PF04542">
    <property type="entry name" value="Sigma70_r2"/>
    <property type="match status" value="1"/>
</dbReference>